<dbReference type="Proteomes" id="UP000254863">
    <property type="component" value="Unassembled WGS sequence"/>
</dbReference>
<evidence type="ECO:0000313" key="2">
    <source>
        <dbReference type="Proteomes" id="UP000254863"/>
    </source>
</evidence>
<reference evidence="1 2" key="1">
    <citation type="submission" date="2018-06" db="EMBL/GenBank/DDBJ databases">
        <authorList>
            <consortium name="Pathogen Informatics"/>
            <person name="Doyle S."/>
        </authorList>
    </citation>
    <scope>NUCLEOTIDE SEQUENCE [LARGE SCALE GENOMIC DNA]</scope>
    <source>
        <strain evidence="1 2">NCTC11685</strain>
    </source>
</reference>
<comment type="caution">
    <text evidence="1">The sequence shown here is derived from an EMBL/GenBank/DDBJ whole genome shotgun (WGS) entry which is preliminary data.</text>
</comment>
<accession>A0A7H4PRG7</accession>
<gene>
    <name evidence="1" type="ORF">NCTC11685_08361</name>
</gene>
<sequence>MTKFSRQYQISVASYPKEIFKVTFPDCISFKFNEGKVFSQLTRHLISYYYLQSL</sequence>
<protein>
    <submittedName>
        <fullName evidence="1">Uncharacterized protein</fullName>
    </submittedName>
</protein>
<dbReference type="AlphaFoldDB" id="A0A7H4PRG7"/>
<dbReference type="EMBL" id="UGMS01000008">
    <property type="protein sequence ID" value="STW80990.1"/>
    <property type="molecule type" value="Genomic_DNA"/>
</dbReference>
<proteinExistence type="predicted"/>
<evidence type="ECO:0000313" key="1">
    <source>
        <dbReference type="EMBL" id="STW80990.1"/>
    </source>
</evidence>
<organism evidence="1 2">
    <name type="scientific">Klebsiella michiganensis</name>
    <dbReference type="NCBI Taxonomy" id="1134687"/>
    <lineage>
        <taxon>Bacteria</taxon>
        <taxon>Pseudomonadati</taxon>
        <taxon>Pseudomonadota</taxon>
        <taxon>Gammaproteobacteria</taxon>
        <taxon>Enterobacterales</taxon>
        <taxon>Enterobacteriaceae</taxon>
        <taxon>Klebsiella/Raoultella group</taxon>
        <taxon>Klebsiella</taxon>
    </lineage>
</organism>
<name>A0A7H4PRG7_9ENTR</name>